<feature type="domain" description="EGF-like" evidence="12">
    <location>
        <begin position="2227"/>
        <end position="2273"/>
    </location>
</feature>
<evidence type="ECO:0000256" key="9">
    <source>
        <dbReference type="ARBA" id="ARBA00023180"/>
    </source>
</evidence>
<dbReference type="Pfam" id="PF00683">
    <property type="entry name" value="TB"/>
    <property type="match status" value="7"/>
</dbReference>
<dbReference type="SUPFAM" id="SSF57196">
    <property type="entry name" value="EGF/Laminin"/>
    <property type="match status" value="9"/>
</dbReference>
<feature type="domain" description="EGF-like" evidence="12">
    <location>
        <begin position="819"/>
        <end position="861"/>
    </location>
</feature>
<dbReference type="FunFam" id="2.10.25.10:FF:000071">
    <property type="entry name" value="Fibrillin 2"/>
    <property type="match status" value="1"/>
</dbReference>
<feature type="domain" description="EGF-like" evidence="12">
    <location>
        <begin position="1928"/>
        <end position="1964"/>
    </location>
</feature>
<feature type="domain" description="EGF-like" evidence="12">
    <location>
        <begin position="735"/>
        <end position="776"/>
    </location>
</feature>
<dbReference type="PROSITE" id="PS50026">
    <property type="entry name" value="EGF_3"/>
    <property type="match status" value="37"/>
</dbReference>
<feature type="domain" description="EGF-like" evidence="12">
    <location>
        <begin position="945"/>
        <end position="982"/>
    </location>
</feature>
<feature type="domain" description="EGF-like" evidence="12">
    <location>
        <begin position="862"/>
        <end position="898"/>
    </location>
</feature>
<feature type="domain" description="EGF-like" evidence="12">
    <location>
        <begin position="1285"/>
        <end position="1326"/>
    </location>
</feature>
<protein>
    <submittedName>
        <fullName evidence="14">Fibrillin-2</fullName>
    </submittedName>
</protein>
<feature type="domain" description="TB" evidence="13">
    <location>
        <begin position="627"/>
        <end position="682"/>
    </location>
</feature>
<feature type="domain" description="EGF-like" evidence="12">
    <location>
        <begin position="1114"/>
        <end position="1151"/>
    </location>
</feature>
<evidence type="ECO:0000256" key="7">
    <source>
        <dbReference type="ARBA" id="ARBA00022837"/>
    </source>
</evidence>
<feature type="domain" description="EGF-like" evidence="12">
    <location>
        <begin position="150"/>
        <end position="190"/>
    </location>
</feature>
<name>A0A8D8M2U6_9HEMI</name>
<feature type="compositionally biased region" description="Basic residues" evidence="11">
    <location>
        <begin position="2470"/>
        <end position="2489"/>
    </location>
</feature>
<evidence type="ECO:0000256" key="1">
    <source>
        <dbReference type="ARBA" id="ARBA00004498"/>
    </source>
</evidence>
<feature type="domain" description="EGF-like" evidence="12">
    <location>
        <begin position="1569"/>
        <end position="1606"/>
    </location>
</feature>
<dbReference type="InterPro" id="IPR024731">
    <property type="entry name" value="NELL2-like_EGF"/>
</dbReference>
<comment type="subcellular location">
    <subcellularLocation>
        <location evidence="1">Secreted</location>
        <location evidence="1">Extracellular space</location>
        <location evidence="1">Extracellular matrix</location>
    </subcellularLocation>
</comment>
<feature type="domain" description="EGF-like" evidence="12">
    <location>
        <begin position="473"/>
        <end position="515"/>
    </location>
</feature>
<dbReference type="InterPro" id="IPR009030">
    <property type="entry name" value="Growth_fac_rcpt_cys_sf"/>
</dbReference>
<feature type="domain" description="EGF-like" evidence="12">
    <location>
        <begin position="1887"/>
        <end position="1927"/>
    </location>
</feature>
<proteinExistence type="predicted"/>
<feature type="domain" description="EGF-like" evidence="12">
    <location>
        <begin position="1526"/>
        <end position="1564"/>
    </location>
</feature>
<keyword evidence="4 10" id="KW-0245">EGF-like domain</keyword>
<feature type="domain" description="EGF-like" evidence="12">
    <location>
        <begin position="988"/>
        <end position="1028"/>
    </location>
</feature>
<dbReference type="PROSITE" id="PS01187">
    <property type="entry name" value="EGF_CA"/>
    <property type="match status" value="14"/>
</dbReference>
<feature type="domain" description="EGF-like" evidence="12">
    <location>
        <begin position="1652"/>
        <end position="1694"/>
    </location>
</feature>
<dbReference type="InterPro" id="IPR018097">
    <property type="entry name" value="EGF_Ca-bd_CS"/>
</dbReference>
<dbReference type="Gene3D" id="2.10.25.10">
    <property type="entry name" value="Laminin"/>
    <property type="match status" value="42"/>
</dbReference>
<feature type="region of interest" description="Disordered" evidence="11">
    <location>
        <begin position="1206"/>
        <end position="1225"/>
    </location>
</feature>
<dbReference type="InterPro" id="IPR000742">
    <property type="entry name" value="EGF"/>
</dbReference>
<feature type="domain" description="EGF-like" evidence="12">
    <location>
        <begin position="2314"/>
        <end position="2364"/>
    </location>
</feature>
<keyword evidence="6" id="KW-0677">Repeat</keyword>
<dbReference type="Pfam" id="PF12947">
    <property type="entry name" value="EGF_3"/>
    <property type="match status" value="2"/>
</dbReference>
<feature type="domain" description="EGF-like" evidence="12">
    <location>
        <begin position="2146"/>
        <end position="2182"/>
    </location>
</feature>
<accession>A0A8D8M2U6</accession>
<dbReference type="FunFam" id="2.10.25.10:FF:000003">
    <property type="entry name" value="fibrillin-1 isoform X1"/>
    <property type="match status" value="17"/>
</dbReference>
<feature type="domain" description="EGF-like" evidence="12">
    <location>
        <begin position="1846"/>
        <end position="1886"/>
    </location>
</feature>
<feature type="domain" description="TB" evidence="13">
    <location>
        <begin position="325"/>
        <end position="377"/>
    </location>
</feature>
<dbReference type="InterPro" id="IPR049883">
    <property type="entry name" value="NOTCH1_EGF-like"/>
</dbReference>
<dbReference type="PANTHER" id="PTHR47333">
    <property type="entry name" value="VON WILLEBRAND FACTOR C AND EGF DOMAIN-CONTAINING PROTEIN"/>
    <property type="match status" value="1"/>
</dbReference>
<dbReference type="Gene3D" id="3.90.290.10">
    <property type="entry name" value="TGF-beta binding (TB) domain"/>
    <property type="match status" value="7"/>
</dbReference>
<evidence type="ECO:0000259" key="13">
    <source>
        <dbReference type="PROSITE" id="PS51364"/>
    </source>
</evidence>
<feature type="domain" description="EGF-like" evidence="12">
    <location>
        <begin position="1327"/>
        <end position="1368"/>
    </location>
</feature>
<feature type="domain" description="EGF-like" evidence="12">
    <location>
        <begin position="1483"/>
        <end position="1525"/>
    </location>
</feature>
<feature type="domain" description="EGF-like" evidence="12">
    <location>
        <begin position="777"/>
        <end position="818"/>
    </location>
</feature>
<dbReference type="PROSITE" id="PS00010">
    <property type="entry name" value="ASX_HYDROXYL"/>
    <property type="match status" value="40"/>
</dbReference>
<dbReference type="PROSITE" id="PS51364">
    <property type="entry name" value="TB"/>
    <property type="match status" value="7"/>
</dbReference>
<dbReference type="FunFam" id="2.10.25.10:FF:000653">
    <property type="entry name" value="Putative Fibrillin-1"/>
    <property type="match status" value="1"/>
</dbReference>
<dbReference type="InterPro" id="IPR000152">
    <property type="entry name" value="EGF-type_Asp/Asn_hydroxyl_site"/>
</dbReference>
<evidence type="ECO:0000313" key="14">
    <source>
        <dbReference type="EMBL" id="CAG6616607.1"/>
    </source>
</evidence>
<feature type="domain" description="EGF-like" evidence="12">
    <location>
        <begin position="1610"/>
        <end position="1651"/>
    </location>
</feature>
<dbReference type="FunFam" id="2.10.25.10:FF:000038">
    <property type="entry name" value="Fibrillin 2"/>
    <property type="match status" value="4"/>
</dbReference>
<dbReference type="InterPro" id="IPR017878">
    <property type="entry name" value="TB_dom"/>
</dbReference>
<dbReference type="EMBL" id="HBUF01036318">
    <property type="protein sequence ID" value="CAG6616608.1"/>
    <property type="molecule type" value="Transcribed_RNA"/>
</dbReference>
<dbReference type="InterPro" id="IPR026823">
    <property type="entry name" value="cEGF"/>
</dbReference>
<keyword evidence="7" id="KW-0106">Calcium</keyword>
<dbReference type="FunFam" id="2.10.25.10:FF:000002">
    <property type="entry name" value="Latent-transforming growth factor beta-binding protein 3"/>
    <property type="match status" value="1"/>
</dbReference>
<feature type="compositionally biased region" description="Acidic residues" evidence="11">
    <location>
        <begin position="1206"/>
        <end position="1221"/>
    </location>
</feature>
<dbReference type="GO" id="GO:0005509">
    <property type="term" value="F:calcium ion binding"/>
    <property type="evidence" value="ECO:0007669"/>
    <property type="project" value="InterPro"/>
</dbReference>
<sequence>MMVHMYIYIYTSSSSSSSSASSLSQGGMIGGSGLNGIPGSSSINGQSTIGGHYIESSVVQVDECMLRPGLCGGGACIDTPDGYECQCYPGYVRKKNYPPGGGASYQTCEDINECNQGFCQGGTCVNAPGSFTCTCPPGFDVSSDGKLCIDHDECSQNGMCANGMCINMDGSFKCQCKPGFVLSPTGHACTDVDECYENPLICLNGRCDNTIGSYRCACQPGYSPSPDGGFCVDLDECAAGSDRFTGARQCENGKCVNTDGSYKCVCDSGYRLAPDTKSCVDIDECVSSPCQNGKCLNTLGSFRCQCLPGFNLGQDGRSCVDIRRDLCYGQYKEGQCSSPSSTPVTKSSCCCTGGGTAWGTPCLPCPGMGSTEFNTLCPHGTGMTYSGDDINECSQNPGICTNGACENLMGTYRCICNPGYEVDSTGKLCTDLNECLIDSMICSGGTCKNTPGSFQCICPTGTQLNTASHTCQDIDECDELGMEACQNGNCVNTIGSYECECEPGSIVDNTGTICIDNRKGSCWTRLIGGKCENNLPRLTLKTECCCSIGLAWGSPCEICHQIDCECQRGYAKLDGKVCSDVNECQVNPGLCKGGATCVNTEGSFTCVCPPGLSLDSTGTQCVDLRLETCFTDHKHGSGLAPVRGVYPKATCCCSLVGKAWGAEEDRCDLCPKHGTPQFNELCPKGPGYMDKKDINECLEFPEICTNGRCRNGLGTFSCKCNQGYALDELGLKCIDIDECSILHGICGDGECQNIPGSFTCNCKEGYRSTAMMQICTDIDECAETPGLCRGGQCKNTPGSYHCVCPPGHELAPDKQSCKDIDECSRTSGICSNGICENMMGTYECVCSDGYAHTELLRTHCEDIDECAEDNGECAHTCVNVPGSYSCACTTGYSLTLDQHKCVDINECALNKRICNGGLCNNTIGSYICTCDEGLRNALDLSTCYDINECEESPDICSAGTCENNIGSFSCRCEVGYSVKPAEGPACTDENECTMRTHNCDDNADCINNPGSFACRCKDGFVGNGLVCRDINECLTNNGGCNQKAQCINNDGSFKCVCDEGFRGDGYSCEDIDECTDNANYCENGHCLNYPGSFRCECEMGFMNPDDKNEQACVDINECQMFSNLCVYGRCENTFGMFRCECNDGFQLDNSGGNCTDINECESPQACLYGNCTNTLGSFSCACPPNYHLTPAGNACVDKRESRCFLDEEEDEEEEDGEEEEEGERRVTCTKEVAGSTTKSTCCCSIGRAWGIQCEQCPRVGSEEHKTLCPGGSGYRPNSATVVLEDINECDEHENICENGHCTNTFGSFMCSCQDGFRLDKTGTRCVDVDECLASIQRCGAGFCVNDIGTYHCICPDGYMLLPSGKECIDMRREYCYLNYTDGICSLPMSNEQTRMVCCCSMGQAWGKPCQACPPPASRDYILLCGSKPGEFMNPMTNRTEEIDECGLMTNMCNHGTCMNTPGSFHCLCNRGFLYDSDSHQCIDDNECNRIPTPCRGNAQCINSPGSYECQCPDGYKLGPTMRECIDIDECTERAGSICANGDCANFQGSFQCTCANGYTLNTARDSCVDIDECARHPNICNNGTCVNAVGSFKCHCYAGFKLSHNNDCIDMDECRMMSYLCRNGRCRNNIGSFFCECHEGYTLATEGQHCRDIDECKEREGICPSPGKCQNLMGSFLCTCPPGYRLSPDKNSCIDINECKENEGICEDGKCINIAGGVTCECPEGFVLSPNGMKCIDVRQDVCYDTYQEGTCTHLRKEPITVKECCCSMGQAWGRYCLPCPAPNSEDFTKLCPEGVGRGDKGEDLNECALMPTACQGGECINTDGSYRCECPVGYVIDDTGKICVDDNECVSVPNICGNGTCTNLNGGFECTCSEGYTPGPLGICEDINECLEMSNQCAFRCHNVPGSFRCICPYGYSLAPDGRHCIDVDECRTPANTCKFSCKNLIGSYMCICPPGYKQTHSVSMVTRQHALGASPNDVGLAKASSHDCVDVNECELGIDECVNGVCVNLEGSYRCECNPGFKLSVDGKKCIDQRVGFCYRSLSNGRCVLPTGSALLLEVTRMDCCCTMGVAWGPQCQMCASRGSQEYTEQCLESGLTVDGHDIDECITIPDLCQHGKCINTQGSYRCVCNKGYKLYQGDTKCKDVNECEQYPGICAHTCTNTEGSYSCGCHPGFELSYDGSGSCVDTDECTTGRHICQQICVNTVGSYSCACKPGYRQDGDHCRDIDECKEESTAGGLICPKPGTCINTMGSYRCLCPRGFKLDKTGQYCVDQDECKDDNKCREGCLNLVGGFKCSCPEGYVKHPFSNECIDDNECSRNPCGNTTSNGQNGSRGGKCFNTAGSYRCGCPDGFQFETGLQLCTKLSTSCLSSPCSFGCTPLGISGFSCACPSGYTRIGQGHCLATISTGVYPGFRNYEIPNLGAIPSYPIVDGGGEYYNDKIISTEGCFSCKINGRHRRTLNHTQGVGAKRKGKKLDRKGDKRKRRHGHGNEPRTSLRITLDQTKHRSQIIKLQPAIKNDFEYFIEKGNEANQFEMNKRHGVWRLHFRKRIKHPGVFYLIINSHLIQNTTREQHNESDARVQHSENDMDNMIEPKEEGNSVSMVTYENNVKEMFTDTEHNKTSGDNMNLVNGDMNPNHFSLEKPIRLHLKIHVVP</sequence>
<feature type="domain" description="TB" evidence="13">
    <location>
        <begin position="1227"/>
        <end position="1268"/>
    </location>
</feature>
<evidence type="ECO:0000256" key="3">
    <source>
        <dbReference type="ARBA" id="ARBA00022530"/>
    </source>
</evidence>
<dbReference type="EMBL" id="HBUF01036319">
    <property type="protein sequence ID" value="CAG6616609.1"/>
    <property type="molecule type" value="Transcribed_RNA"/>
</dbReference>
<keyword evidence="5" id="KW-0732">Signal</keyword>
<evidence type="ECO:0000256" key="4">
    <source>
        <dbReference type="ARBA" id="ARBA00022536"/>
    </source>
</evidence>
<feature type="domain" description="TB" evidence="13">
    <location>
        <begin position="520"/>
        <end position="559"/>
    </location>
</feature>
<dbReference type="InterPro" id="IPR052080">
    <property type="entry name" value="vWF_C/EGF_Fibrillin"/>
</dbReference>
<feature type="disulfide bond" evidence="10">
    <location>
        <begin position="285"/>
        <end position="295"/>
    </location>
</feature>
<comment type="caution">
    <text evidence="10">Lacks conserved residue(s) required for the propagation of feature annotation.</text>
</comment>
<dbReference type="SMART" id="SM00181">
    <property type="entry name" value="EGF"/>
    <property type="match status" value="43"/>
</dbReference>
<dbReference type="CDD" id="cd00054">
    <property type="entry name" value="EGF_CA"/>
    <property type="match status" value="25"/>
</dbReference>
<feature type="domain" description="TB" evidence="13">
    <location>
        <begin position="1741"/>
        <end position="1792"/>
    </location>
</feature>
<dbReference type="SUPFAM" id="SSF57184">
    <property type="entry name" value="Growth factor receptor domain"/>
    <property type="match status" value="11"/>
</dbReference>
<feature type="domain" description="EGF-like" evidence="12">
    <location>
        <begin position="1070"/>
        <end position="1107"/>
    </location>
</feature>
<feature type="domain" description="TB" evidence="13">
    <location>
        <begin position="2038"/>
        <end position="2093"/>
    </location>
</feature>
<dbReference type="Pfam" id="PF14670">
    <property type="entry name" value="FXa_inhibition"/>
    <property type="match status" value="1"/>
</dbReference>
<feature type="domain" description="EGF-like" evidence="12">
    <location>
        <begin position="1441"/>
        <end position="1482"/>
    </location>
</feature>
<dbReference type="PANTHER" id="PTHR47333:SF5">
    <property type="entry name" value="FIBRILLIN-3"/>
    <property type="match status" value="1"/>
</dbReference>
<feature type="domain" description="EGF-like" evidence="12">
    <location>
        <begin position="191"/>
        <end position="232"/>
    </location>
</feature>
<dbReference type="Pfam" id="PF07645">
    <property type="entry name" value="EGF_CA"/>
    <property type="match status" value="26"/>
</dbReference>
<feature type="disulfide bond" evidence="10">
    <location>
        <begin position="114"/>
        <end position="124"/>
    </location>
</feature>
<feature type="domain" description="EGF-like" evidence="12">
    <location>
        <begin position="2188"/>
        <end position="2226"/>
    </location>
</feature>
<keyword evidence="3" id="KW-0272">Extracellular matrix</keyword>
<dbReference type="InterPro" id="IPR001881">
    <property type="entry name" value="EGF-like_Ca-bd_dom"/>
</dbReference>
<reference evidence="14" key="1">
    <citation type="submission" date="2021-05" db="EMBL/GenBank/DDBJ databases">
        <authorList>
            <person name="Alioto T."/>
            <person name="Alioto T."/>
            <person name="Gomez Garrido J."/>
        </authorList>
    </citation>
    <scope>NUCLEOTIDE SEQUENCE</scope>
</reference>
<keyword evidence="9" id="KW-0325">Glycoprotein</keyword>
<keyword evidence="8 10" id="KW-1015">Disulfide bond</keyword>
<feature type="domain" description="EGF-like" evidence="12">
    <location>
        <begin position="281"/>
        <end position="320"/>
    </location>
</feature>
<evidence type="ECO:0000259" key="12">
    <source>
        <dbReference type="PROSITE" id="PS50026"/>
    </source>
</evidence>
<dbReference type="FunFam" id="2.10.25.10:FF:000005">
    <property type="entry name" value="Fibrillin 2"/>
    <property type="match status" value="4"/>
</dbReference>
<dbReference type="FunFam" id="2.10.25.10:FF:000096">
    <property type="entry name" value="Putative fibrillin 2"/>
    <property type="match status" value="2"/>
</dbReference>
<dbReference type="PROSITE" id="PS01186">
    <property type="entry name" value="EGF_2"/>
    <property type="match status" value="24"/>
</dbReference>
<dbReference type="Pfam" id="PF12662">
    <property type="entry name" value="cEGF"/>
    <property type="match status" value="10"/>
</dbReference>
<dbReference type="InterPro" id="IPR036773">
    <property type="entry name" value="TB_dom_sf"/>
</dbReference>
<feature type="region of interest" description="Disordered" evidence="11">
    <location>
        <begin position="2462"/>
        <end position="2495"/>
    </location>
</feature>
<feature type="domain" description="EGF-like" evidence="12">
    <location>
        <begin position="389"/>
        <end position="430"/>
    </location>
</feature>
<feature type="domain" description="EGF-like" evidence="12">
    <location>
        <begin position="1029"/>
        <end position="1069"/>
    </location>
</feature>
<evidence type="ECO:0000256" key="11">
    <source>
        <dbReference type="SAM" id="MobiDB-lite"/>
    </source>
</evidence>
<dbReference type="FunFam" id="2.10.25.10:FF:000017">
    <property type="entry name" value="latent-transforming growth factor beta-binding protein 4 isoform X1"/>
    <property type="match status" value="1"/>
</dbReference>
<feature type="domain" description="EGF-like" evidence="12">
    <location>
        <begin position="110"/>
        <end position="149"/>
    </location>
</feature>
<organism evidence="14">
    <name type="scientific">Cacopsylla melanoneura</name>
    <dbReference type="NCBI Taxonomy" id="428564"/>
    <lineage>
        <taxon>Eukaryota</taxon>
        <taxon>Metazoa</taxon>
        <taxon>Ecdysozoa</taxon>
        <taxon>Arthropoda</taxon>
        <taxon>Hexapoda</taxon>
        <taxon>Insecta</taxon>
        <taxon>Pterygota</taxon>
        <taxon>Neoptera</taxon>
        <taxon>Paraneoptera</taxon>
        <taxon>Hemiptera</taxon>
        <taxon>Sternorrhyncha</taxon>
        <taxon>Psylloidea</taxon>
        <taxon>Psyllidae</taxon>
        <taxon>Psyllinae</taxon>
        <taxon>Cacopsylla</taxon>
    </lineage>
</organism>
<feature type="domain" description="EGF-like" evidence="12">
    <location>
        <begin position="2104"/>
        <end position="2141"/>
    </location>
</feature>
<dbReference type="FunFam" id="2.10.25.10:FF:000014">
    <property type="entry name" value="Latent-transforming growth factor beta-binding protein 3"/>
    <property type="match status" value="3"/>
</dbReference>
<dbReference type="SMART" id="SM00179">
    <property type="entry name" value="EGF_CA"/>
    <property type="match status" value="43"/>
</dbReference>
<dbReference type="EMBL" id="HBUF01036317">
    <property type="protein sequence ID" value="CAG6616607.1"/>
    <property type="molecule type" value="Transcribed_RNA"/>
</dbReference>
<feature type="domain" description="EGF-like" evidence="12">
    <location>
        <begin position="1804"/>
        <end position="1845"/>
    </location>
</feature>
<feature type="domain" description="EGF-like" evidence="12">
    <location>
        <begin position="580"/>
        <end position="622"/>
    </location>
</feature>
<evidence type="ECO:0000256" key="10">
    <source>
        <dbReference type="PROSITE-ProRule" id="PRU00076"/>
    </source>
</evidence>
<evidence type="ECO:0000256" key="5">
    <source>
        <dbReference type="ARBA" id="ARBA00022729"/>
    </source>
</evidence>
<feature type="domain" description="TB" evidence="13">
    <location>
        <begin position="1373"/>
        <end position="1424"/>
    </location>
</feature>
<feature type="domain" description="EGF-like" evidence="12">
    <location>
        <begin position="1156"/>
        <end position="1192"/>
    </location>
</feature>
<feature type="domain" description="EGF-like" evidence="12">
    <location>
        <begin position="431"/>
        <end position="472"/>
    </location>
</feature>
<keyword evidence="2" id="KW-0964">Secreted</keyword>
<feature type="domain" description="EGF-like" evidence="12">
    <location>
        <begin position="233"/>
        <end position="280"/>
    </location>
</feature>
<dbReference type="PIRSF" id="PIRSF036312">
    <property type="entry name" value="Fibrillin"/>
    <property type="match status" value="1"/>
</dbReference>
<feature type="domain" description="EGF-like" evidence="12">
    <location>
        <begin position="1992"/>
        <end position="2033"/>
    </location>
</feature>
<evidence type="ECO:0000256" key="6">
    <source>
        <dbReference type="ARBA" id="ARBA00022737"/>
    </source>
</evidence>
<dbReference type="SUPFAM" id="SSF57581">
    <property type="entry name" value="TB module/8-cys domain"/>
    <property type="match status" value="7"/>
</dbReference>
<evidence type="ECO:0000256" key="8">
    <source>
        <dbReference type="ARBA" id="ARBA00023157"/>
    </source>
</evidence>
<evidence type="ECO:0000256" key="2">
    <source>
        <dbReference type="ARBA" id="ARBA00022525"/>
    </source>
</evidence>